<protein>
    <recommendedName>
        <fullName evidence="5">SAM-dependent methyltransferase</fullName>
    </recommendedName>
</protein>
<dbReference type="Pfam" id="PF08421">
    <property type="entry name" value="Methyltransf_13"/>
    <property type="match status" value="1"/>
</dbReference>
<dbReference type="InterPro" id="IPR029063">
    <property type="entry name" value="SAM-dependent_MTases_sf"/>
</dbReference>
<dbReference type="CDD" id="cd02440">
    <property type="entry name" value="AdoMet_MTases"/>
    <property type="match status" value="1"/>
</dbReference>
<gene>
    <name evidence="3" type="ORF">A2W52_01710</name>
</gene>
<organism evidence="3 4">
    <name type="scientific">Candidatus Taylorbacteria bacterium RIFCSPHIGHO2_02_49_25</name>
    <dbReference type="NCBI Taxonomy" id="1802305"/>
    <lineage>
        <taxon>Bacteria</taxon>
        <taxon>Candidatus Tayloriibacteriota</taxon>
    </lineage>
</organism>
<accession>A0A1G2MDA4</accession>
<dbReference type="SUPFAM" id="SSF53335">
    <property type="entry name" value="S-adenosyl-L-methionine-dependent methyltransferases"/>
    <property type="match status" value="1"/>
</dbReference>
<dbReference type="PANTHER" id="PTHR43861:SF5">
    <property type="entry name" value="BLL5978 PROTEIN"/>
    <property type="match status" value="1"/>
</dbReference>
<evidence type="ECO:0000259" key="2">
    <source>
        <dbReference type="Pfam" id="PF08484"/>
    </source>
</evidence>
<dbReference type="EMBL" id="MHRJ01000052">
    <property type="protein sequence ID" value="OHA21109.1"/>
    <property type="molecule type" value="Genomic_DNA"/>
</dbReference>
<sequence>MSVLTHKDSCRICDGTKLSKVLSLGPTPLANAFLESQEARAAEMYYPLDAYLCRDCGLLQLLDVVSPEVLFKDYVYVSSTSPAFVAHFRDFAEKAFERFSLNRESLVVDIGSNDGILLTPFKRKGVRVLGVEPDETIARMARRGGIDTITEFWGPDVAQRVAKRYGCADLITATNVFAHIDDIHAVLRGVKTLLKPEGVFVIEVPYLADFLKKNLFDTVYHEHLSYFSLAALQAFFTRTRMTIIDVEQVPTHGGSLRVFAARKGSRHFVHARVGKLMMREEKQRLRDGKTFERYNLRILLNRAKLLSLLSGLKRRGKRIAGYGAPAKGNTLLNFFSVGRELLDYIVDDSPFKQGKHTPGKRIPVVSSEVLKRNPPDYLLILAWNFAEPIMKKNEAFRKKGGRFIIPVPTPRIII</sequence>
<evidence type="ECO:0000313" key="4">
    <source>
        <dbReference type="Proteomes" id="UP000176493"/>
    </source>
</evidence>
<evidence type="ECO:0008006" key="5">
    <source>
        <dbReference type="Google" id="ProtNLM"/>
    </source>
</evidence>
<dbReference type="InterPro" id="IPR013630">
    <property type="entry name" value="Methyltransf_Zn-bd_dom_put"/>
</dbReference>
<evidence type="ECO:0000313" key="3">
    <source>
        <dbReference type="EMBL" id="OHA21109.1"/>
    </source>
</evidence>
<evidence type="ECO:0000259" key="1">
    <source>
        <dbReference type="Pfam" id="PF08421"/>
    </source>
</evidence>
<name>A0A1G2MDA4_9BACT</name>
<dbReference type="InterPro" id="IPR038576">
    <property type="entry name" value="Methyltransf_Zn-bd_dom_put_sf"/>
</dbReference>
<dbReference type="InterPro" id="IPR013691">
    <property type="entry name" value="MeTrfase_14"/>
</dbReference>
<dbReference type="Gene3D" id="6.20.50.110">
    <property type="entry name" value="Methyltransferase, zinc-binding domain"/>
    <property type="match status" value="1"/>
</dbReference>
<feature type="domain" description="C-methyltransferase" evidence="2">
    <location>
        <begin position="250"/>
        <end position="408"/>
    </location>
</feature>
<dbReference type="Pfam" id="PF08484">
    <property type="entry name" value="Methyltransf_14"/>
    <property type="match status" value="1"/>
</dbReference>
<feature type="domain" description="Methyltransferase putative zinc binding" evidence="1">
    <location>
        <begin position="10"/>
        <end position="71"/>
    </location>
</feature>
<dbReference type="Gene3D" id="3.40.50.150">
    <property type="entry name" value="Vaccinia Virus protein VP39"/>
    <property type="match status" value="1"/>
</dbReference>
<reference evidence="3 4" key="1">
    <citation type="journal article" date="2016" name="Nat. Commun.">
        <title>Thousands of microbial genomes shed light on interconnected biogeochemical processes in an aquifer system.</title>
        <authorList>
            <person name="Anantharaman K."/>
            <person name="Brown C.T."/>
            <person name="Hug L.A."/>
            <person name="Sharon I."/>
            <person name="Castelle C.J."/>
            <person name="Probst A.J."/>
            <person name="Thomas B.C."/>
            <person name="Singh A."/>
            <person name="Wilkins M.J."/>
            <person name="Karaoz U."/>
            <person name="Brodie E.L."/>
            <person name="Williams K.H."/>
            <person name="Hubbard S.S."/>
            <person name="Banfield J.F."/>
        </authorList>
    </citation>
    <scope>NUCLEOTIDE SEQUENCE [LARGE SCALE GENOMIC DNA]</scope>
</reference>
<comment type="caution">
    <text evidence="3">The sequence shown here is derived from an EMBL/GenBank/DDBJ whole genome shotgun (WGS) entry which is preliminary data.</text>
</comment>
<dbReference type="Proteomes" id="UP000176493">
    <property type="component" value="Unassembled WGS sequence"/>
</dbReference>
<dbReference type="Gene3D" id="3.40.50.720">
    <property type="entry name" value="NAD(P)-binding Rossmann-like Domain"/>
    <property type="match status" value="1"/>
</dbReference>
<proteinExistence type="predicted"/>
<dbReference type="Pfam" id="PF13489">
    <property type="entry name" value="Methyltransf_23"/>
    <property type="match status" value="1"/>
</dbReference>
<dbReference type="PANTHER" id="PTHR43861">
    <property type="entry name" value="TRANS-ACONITATE 2-METHYLTRANSFERASE-RELATED"/>
    <property type="match status" value="1"/>
</dbReference>
<dbReference type="AlphaFoldDB" id="A0A1G2MDA4"/>